<reference evidence="10 11" key="1">
    <citation type="submission" date="2024-10" db="EMBL/GenBank/DDBJ databases">
        <title>Updated reference genomes for cyclostephanoid diatoms.</title>
        <authorList>
            <person name="Roberts W.R."/>
            <person name="Alverson A.J."/>
        </authorList>
    </citation>
    <scope>NUCLEOTIDE SEQUENCE [LARGE SCALE GENOMIC DNA]</scope>
    <source>
        <strain evidence="10 11">AJA276-08</strain>
    </source>
</reference>
<dbReference type="GO" id="GO:0046872">
    <property type="term" value="F:metal ion binding"/>
    <property type="evidence" value="ECO:0007669"/>
    <property type="project" value="UniProtKB-KW"/>
</dbReference>
<keyword evidence="11" id="KW-1185">Reference proteome</keyword>
<dbReference type="PANTHER" id="PTHR24291">
    <property type="entry name" value="CYTOCHROME P450 FAMILY 4"/>
    <property type="match status" value="1"/>
</dbReference>
<evidence type="ECO:0000256" key="3">
    <source>
        <dbReference type="ARBA" id="ARBA00022723"/>
    </source>
</evidence>
<dbReference type="EMBL" id="JALLAZ020000131">
    <property type="protein sequence ID" value="KAL3802906.1"/>
    <property type="molecule type" value="Genomic_DNA"/>
</dbReference>
<organism evidence="10 11">
    <name type="scientific">Stephanodiscus triporus</name>
    <dbReference type="NCBI Taxonomy" id="2934178"/>
    <lineage>
        <taxon>Eukaryota</taxon>
        <taxon>Sar</taxon>
        <taxon>Stramenopiles</taxon>
        <taxon>Ochrophyta</taxon>
        <taxon>Bacillariophyta</taxon>
        <taxon>Coscinodiscophyceae</taxon>
        <taxon>Thalassiosirophycidae</taxon>
        <taxon>Stephanodiscales</taxon>
        <taxon>Stephanodiscaceae</taxon>
        <taxon>Stephanodiscus</taxon>
    </lineage>
</organism>
<evidence type="ECO:0000313" key="11">
    <source>
        <dbReference type="Proteomes" id="UP001530315"/>
    </source>
</evidence>
<evidence type="ECO:0000256" key="9">
    <source>
        <dbReference type="SAM" id="Phobius"/>
    </source>
</evidence>
<comment type="similarity">
    <text evidence="1">Belongs to the cytochrome P450 family.</text>
</comment>
<evidence type="ECO:0000256" key="4">
    <source>
        <dbReference type="ARBA" id="ARBA00023002"/>
    </source>
</evidence>
<dbReference type="InterPro" id="IPR017972">
    <property type="entry name" value="Cyt_P450_CS"/>
</dbReference>
<evidence type="ECO:0000256" key="7">
    <source>
        <dbReference type="PIRSR" id="PIRSR602401-1"/>
    </source>
</evidence>
<keyword evidence="6" id="KW-0503">Monooxygenase</keyword>
<accession>A0ABD3QSP9</accession>
<keyword evidence="9" id="KW-0472">Membrane</keyword>
<name>A0ABD3QSP9_9STRA</name>
<feature type="region of interest" description="Disordered" evidence="8">
    <location>
        <begin position="50"/>
        <end position="117"/>
    </location>
</feature>
<sequence length="787" mass="87086">MEDPSRSPSGGGIGSRRQQRRMTSILASMSLTYLLVAGGGLSAASAFQCPTSTSLMPPASKPTTTTTTRRLSTQLERGGVAKNDEALSDDDDGPPSPSTTTTAARRPRANDDDGIPSPTLLDYSSYEHALLSAWDDALHQSGFDWEIEKLRRHFAGLRLDSDTGAWVRTPSIFDFLVTHTPSRIAGYDANNGEMGERYVPPPKPVNVLDVGVLITKNVLNGLGFGSSLGMAAVPNAVIQKYEGSYISFIKGVLGGDLQTLAGGPLFLLLAKYYTDYGPIFNLSFGPKSFLVISDPVMARHILRDSSPEMYCKGMLAEILEPIMGDGLIPADPKIWKVRRRAVVPGFHKRWLQNMITLFGDCASRLASDLETRADASSAVDMEERFCSVTLDIIGRAVFNYDFGSVTKESPIVKAVYRVLREAEHRSSSFIPYWNLPYAEKWMGGQVEFRKDMGMLDSILTKLIDRAVETRKEGSVEELEGRDVGDDPSLLRFLADMRGEDLTSKVLRDDLMTMLIAGHETTAAMLTWTLFGLASSDPGLMNEITAEIRTVMGDKARPDYDDLVKMKKTRYALIEALRLYPEPPVLIRRARMEDTLPPGGSGLSGGIKVLRGTDIFISTWNLHRAPEYWENPEKYDPTRWERPFKNPGVKGWEGYDPDKVSDFMIYPNEIAADYAFLPFGAGKRKCIGDQFAMLEATVTLSMIMNKFDLTLVGKPEDVGMKTGATIHTMNGLNMLVSRRSETDPIPATNDWWANQHLTRGFNVNGRPYATTEDAAWTSSSRQQGKLRP</sequence>
<keyword evidence="2 7" id="KW-0349">Heme</keyword>
<dbReference type="CDD" id="cd11046">
    <property type="entry name" value="CYP97"/>
    <property type="match status" value="1"/>
</dbReference>
<dbReference type="PRINTS" id="PR00385">
    <property type="entry name" value="P450"/>
</dbReference>
<keyword evidence="5 7" id="KW-0408">Iron</keyword>
<comment type="cofactor">
    <cofactor evidence="7">
        <name>heme</name>
        <dbReference type="ChEBI" id="CHEBI:30413"/>
    </cofactor>
</comment>
<dbReference type="GO" id="GO:0004497">
    <property type="term" value="F:monooxygenase activity"/>
    <property type="evidence" value="ECO:0007669"/>
    <property type="project" value="UniProtKB-KW"/>
</dbReference>
<dbReference type="Gene3D" id="1.10.630.10">
    <property type="entry name" value="Cytochrome P450"/>
    <property type="match status" value="1"/>
</dbReference>
<dbReference type="PROSITE" id="PS00086">
    <property type="entry name" value="CYTOCHROME_P450"/>
    <property type="match status" value="1"/>
</dbReference>
<keyword evidence="9" id="KW-0812">Transmembrane</keyword>
<proteinExistence type="inferred from homology"/>
<dbReference type="SUPFAM" id="SSF48264">
    <property type="entry name" value="Cytochrome P450"/>
    <property type="match status" value="1"/>
</dbReference>
<gene>
    <name evidence="10" type="ORF">ACHAW5_001751</name>
</gene>
<keyword evidence="4" id="KW-0560">Oxidoreductase</keyword>
<evidence type="ECO:0000256" key="5">
    <source>
        <dbReference type="ARBA" id="ARBA00023004"/>
    </source>
</evidence>
<dbReference type="InterPro" id="IPR050196">
    <property type="entry name" value="Cytochrome_P450_Monoox"/>
</dbReference>
<dbReference type="InterPro" id="IPR002401">
    <property type="entry name" value="Cyt_P450_E_grp-I"/>
</dbReference>
<dbReference type="Pfam" id="PF00067">
    <property type="entry name" value="p450"/>
    <property type="match status" value="1"/>
</dbReference>
<feature type="binding site" description="axial binding residue" evidence="7">
    <location>
        <position position="685"/>
    </location>
    <ligand>
        <name>heme</name>
        <dbReference type="ChEBI" id="CHEBI:30413"/>
    </ligand>
    <ligandPart>
        <name>Fe</name>
        <dbReference type="ChEBI" id="CHEBI:18248"/>
    </ligandPart>
</feature>
<evidence type="ECO:0000313" key="10">
    <source>
        <dbReference type="EMBL" id="KAL3802906.1"/>
    </source>
</evidence>
<keyword evidence="3 7" id="KW-0479">Metal-binding</keyword>
<dbReference type="AlphaFoldDB" id="A0ABD3QSP9"/>
<dbReference type="Proteomes" id="UP001530315">
    <property type="component" value="Unassembled WGS sequence"/>
</dbReference>
<evidence type="ECO:0000256" key="1">
    <source>
        <dbReference type="ARBA" id="ARBA00010617"/>
    </source>
</evidence>
<dbReference type="InterPro" id="IPR001128">
    <property type="entry name" value="Cyt_P450"/>
</dbReference>
<keyword evidence="9" id="KW-1133">Transmembrane helix</keyword>
<comment type="caution">
    <text evidence="10">The sequence shown here is derived from an EMBL/GenBank/DDBJ whole genome shotgun (WGS) entry which is preliminary data.</text>
</comment>
<dbReference type="InterPro" id="IPR036396">
    <property type="entry name" value="Cyt_P450_sf"/>
</dbReference>
<protein>
    <recommendedName>
        <fullName evidence="12">Cytochrome P450</fullName>
    </recommendedName>
</protein>
<evidence type="ECO:0000256" key="6">
    <source>
        <dbReference type="ARBA" id="ARBA00023033"/>
    </source>
</evidence>
<feature type="transmembrane region" description="Helical" evidence="9">
    <location>
        <begin position="25"/>
        <end position="47"/>
    </location>
</feature>
<dbReference type="PANTHER" id="PTHR24291:SF50">
    <property type="entry name" value="BIFUNCTIONAL ALBAFLAVENONE MONOOXYGENASE_TERPENE SYNTHASE"/>
    <property type="match status" value="1"/>
</dbReference>
<evidence type="ECO:0000256" key="2">
    <source>
        <dbReference type="ARBA" id="ARBA00022617"/>
    </source>
</evidence>
<evidence type="ECO:0000256" key="8">
    <source>
        <dbReference type="SAM" id="MobiDB-lite"/>
    </source>
</evidence>
<dbReference type="PRINTS" id="PR00463">
    <property type="entry name" value="EP450I"/>
</dbReference>
<evidence type="ECO:0008006" key="12">
    <source>
        <dbReference type="Google" id="ProtNLM"/>
    </source>
</evidence>